<proteinExistence type="predicted"/>
<dbReference type="PANTHER" id="PTHR10545">
    <property type="entry name" value="DIAMINE N-ACETYLTRANSFERASE"/>
    <property type="match status" value="1"/>
</dbReference>
<dbReference type="RefSeq" id="WP_215730808.1">
    <property type="nucleotide sequence ID" value="NZ_JADPMV010000001.1"/>
</dbReference>
<feature type="domain" description="N-acetyltransferase" evidence="3">
    <location>
        <begin position="7"/>
        <end position="152"/>
    </location>
</feature>
<keyword evidence="2" id="KW-0012">Acyltransferase</keyword>
<evidence type="ECO:0000313" key="5">
    <source>
        <dbReference type="Proteomes" id="UP001196601"/>
    </source>
</evidence>
<accession>A0ABS5Q1W9</accession>
<dbReference type="Proteomes" id="UP001196601">
    <property type="component" value="Unassembled WGS sequence"/>
</dbReference>
<dbReference type="EMBL" id="JADPMV010000001">
    <property type="protein sequence ID" value="MBS7662649.1"/>
    <property type="molecule type" value="Genomic_DNA"/>
</dbReference>
<evidence type="ECO:0000259" key="3">
    <source>
        <dbReference type="PROSITE" id="PS51186"/>
    </source>
</evidence>
<reference evidence="4 5" key="1">
    <citation type="journal article" date="2021" name="Syst. Appl. Microbiol.">
        <title>Pseudomonas lalucatii sp. nov. isolated from Vallgornera, a karstic cave in Mallorca, Western Mediterranean.</title>
        <authorList>
            <person name="Busquets A."/>
            <person name="Mulet M."/>
            <person name="Gomila M."/>
            <person name="Garcia-Valdes E."/>
        </authorList>
    </citation>
    <scope>NUCLEOTIDE SEQUENCE [LARGE SCALE GENOMIC DNA]</scope>
    <source>
        <strain evidence="4 5">R1b54</strain>
    </source>
</reference>
<dbReference type="InterPro" id="IPR016181">
    <property type="entry name" value="Acyl_CoA_acyltransferase"/>
</dbReference>
<organism evidence="4 5">
    <name type="scientific">Pseudomonas lalucatii</name>
    <dbReference type="NCBI Taxonomy" id="1424203"/>
    <lineage>
        <taxon>Bacteria</taxon>
        <taxon>Pseudomonadati</taxon>
        <taxon>Pseudomonadota</taxon>
        <taxon>Gammaproteobacteria</taxon>
        <taxon>Pseudomonadales</taxon>
        <taxon>Pseudomonadaceae</taxon>
        <taxon>Pseudomonas</taxon>
    </lineage>
</organism>
<dbReference type="CDD" id="cd04301">
    <property type="entry name" value="NAT_SF"/>
    <property type="match status" value="1"/>
</dbReference>
<evidence type="ECO:0000313" key="4">
    <source>
        <dbReference type="EMBL" id="MBS7662649.1"/>
    </source>
</evidence>
<gene>
    <name evidence="4" type="ORF">I0D00_11965</name>
</gene>
<dbReference type="InterPro" id="IPR000182">
    <property type="entry name" value="GNAT_dom"/>
</dbReference>
<dbReference type="PANTHER" id="PTHR10545:SF42">
    <property type="entry name" value="ACETYLTRANSFERASE"/>
    <property type="match status" value="1"/>
</dbReference>
<dbReference type="InterPro" id="IPR051016">
    <property type="entry name" value="Diverse_Substrate_AcTransf"/>
</dbReference>
<dbReference type="Pfam" id="PF00583">
    <property type="entry name" value="Acetyltransf_1"/>
    <property type="match status" value="1"/>
</dbReference>
<protein>
    <submittedName>
        <fullName evidence="4">GNAT family N-acetyltransferase</fullName>
    </submittedName>
</protein>
<keyword evidence="1" id="KW-0808">Transferase</keyword>
<dbReference type="PROSITE" id="PS51186">
    <property type="entry name" value="GNAT"/>
    <property type="match status" value="1"/>
</dbReference>
<evidence type="ECO:0000256" key="1">
    <source>
        <dbReference type="ARBA" id="ARBA00022679"/>
    </source>
</evidence>
<keyword evidence="5" id="KW-1185">Reference proteome</keyword>
<sequence>MAVRIPVEIRPVGAADHAAWLPLWQGYQRFYMTEIAAAASEQAWQRFLDPGEPMHAALAWHEDKAIGLVHWIFHRSSWTLGDYCYLQDLFIAKDVRSSGIGRQLIEHVYDQARQADCARVYWLTHESNSRAMLLYERIAARSGFVQYRKLLN</sequence>
<comment type="caution">
    <text evidence="4">The sequence shown here is derived from an EMBL/GenBank/DDBJ whole genome shotgun (WGS) entry which is preliminary data.</text>
</comment>
<dbReference type="Gene3D" id="3.40.630.30">
    <property type="match status" value="1"/>
</dbReference>
<dbReference type="SUPFAM" id="SSF55729">
    <property type="entry name" value="Acyl-CoA N-acyltransferases (Nat)"/>
    <property type="match status" value="1"/>
</dbReference>
<name>A0ABS5Q1W9_9PSED</name>
<evidence type="ECO:0000256" key="2">
    <source>
        <dbReference type="ARBA" id="ARBA00023315"/>
    </source>
</evidence>